<proteinExistence type="inferred from homology"/>
<evidence type="ECO:0000256" key="5">
    <source>
        <dbReference type="ARBA" id="ARBA00022475"/>
    </source>
</evidence>
<evidence type="ECO:0000256" key="9">
    <source>
        <dbReference type="ARBA" id="ARBA00022737"/>
    </source>
</evidence>
<evidence type="ECO:0000256" key="7">
    <source>
        <dbReference type="ARBA" id="ARBA00022490"/>
    </source>
</evidence>
<evidence type="ECO:0000256" key="11">
    <source>
        <dbReference type="ARBA" id="ARBA00023054"/>
    </source>
</evidence>
<keyword evidence="8 14" id="KW-0853">WD repeat</keyword>
<feature type="compositionally biased region" description="Polar residues" evidence="16">
    <location>
        <begin position="613"/>
        <end position="623"/>
    </location>
</feature>
<dbReference type="GO" id="GO:0006887">
    <property type="term" value="P:exocytosis"/>
    <property type="evidence" value="ECO:0007669"/>
    <property type="project" value="UniProtKB-KW"/>
</dbReference>
<evidence type="ECO:0000256" key="12">
    <source>
        <dbReference type="ARBA" id="ARBA00023136"/>
    </source>
</evidence>
<dbReference type="PANTHER" id="PTHR10241:SF19">
    <property type="entry name" value="SYNTAXIN-BINDING PROTEIN 5-LIKE"/>
    <property type="match status" value="1"/>
</dbReference>
<keyword evidence="4" id="KW-0813">Transport</keyword>
<keyword evidence="10" id="KW-0653">Protein transport</keyword>
<dbReference type="FunFam" id="1.20.5.110:FF:000001">
    <property type="entry name" value="syntaxin-binding protein 5 isoform X1"/>
    <property type="match status" value="1"/>
</dbReference>
<dbReference type="GO" id="GO:0015031">
    <property type="term" value="P:protein transport"/>
    <property type="evidence" value="ECO:0007669"/>
    <property type="project" value="UniProtKB-KW"/>
</dbReference>
<dbReference type="FunFam" id="2.130.10.10:FF:000521">
    <property type="entry name" value="syntaxin-binding protein 5-like isoform X1"/>
    <property type="match status" value="1"/>
</dbReference>
<dbReference type="InterPro" id="IPR001680">
    <property type="entry name" value="WD40_rpt"/>
</dbReference>
<evidence type="ECO:0000256" key="16">
    <source>
        <dbReference type="SAM" id="MobiDB-lite"/>
    </source>
</evidence>
<name>A0A8C7VA92_ONCMY</name>
<dbReference type="PROSITE" id="PS50892">
    <property type="entry name" value="V_SNARE"/>
    <property type="match status" value="1"/>
</dbReference>
<keyword evidence="11 15" id="KW-0175">Coiled coil</keyword>
<dbReference type="PANTHER" id="PTHR10241">
    <property type="entry name" value="LETHAL 2 GIANT LARVAE PROTEIN"/>
    <property type="match status" value="1"/>
</dbReference>
<reference evidence="18" key="3">
    <citation type="submission" date="2025-09" db="UniProtKB">
        <authorList>
            <consortium name="Ensembl"/>
        </authorList>
    </citation>
    <scope>IDENTIFICATION</scope>
</reference>
<feature type="repeat" description="WD" evidence="14">
    <location>
        <begin position="171"/>
        <end position="212"/>
    </location>
</feature>
<accession>A0A8C7VA92</accession>
<dbReference type="GO" id="GO:0005886">
    <property type="term" value="C:plasma membrane"/>
    <property type="evidence" value="ECO:0007669"/>
    <property type="project" value="UniProtKB-SubCell"/>
</dbReference>
<keyword evidence="6" id="KW-0268">Exocytosis</keyword>
<keyword evidence="7" id="KW-0963">Cytoplasm</keyword>
<evidence type="ECO:0000256" key="8">
    <source>
        <dbReference type="ARBA" id="ARBA00022574"/>
    </source>
</evidence>
<dbReference type="CDD" id="cd15893">
    <property type="entry name" value="R-SNARE_STXBP5"/>
    <property type="match status" value="1"/>
</dbReference>
<dbReference type="SUPFAM" id="SSF58038">
    <property type="entry name" value="SNARE fusion complex"/>
    <property type="match status" value="1"/>
</dbReference>
<evidence type="ECO:0000313" key="19">
    <source>
        <dbReference type="Proteomes" id="UP000694395"/>
    </source>
</evidence>
<dbReference type="AlphaFoldDB" id="A0A8C7VA92"/>
<dbReference type="InterPro" id="IPR042855">
    <property type="entry name" value="V_SNARE_CC"/>
</dbReference>
<dbReference type="PRINTS" id="PR00962">
    <property type="entry name" value="LETHAL2GIANT"/>
</dbReference>
<feature type="domain" description="V-SNARE coiled-coil homology" evidence="17">
    <location>
        <begin position="964"/>
        <end position="1024"/>
    </location>
</feature>
<evidence type="ECO:0000256" key="4">
    <source>
        <dbReference type="ARBA" id="ARBA00022448"/>
    </source>
</evidence>
<evidence type="ECO:0000256" key="14">
    <source>
        <dbReference type="PROSITE-ProRule" id="PRU00221"/>
    </source>
</evidence>
<dbReference type="GeneTree" id="ENSGT00950000182906"/>
<evidence type="ECO:0000256" key="1">
    <source>
        <dbReference type="ARBA" id="ARBA00004202"/>
    </source>
</evidence>
<dbReference type="SMART" id="SM00320">
    <property type="entry name" value="WD40"/>
    <property type="match status" value="4"/>
</dbReference>
<dbReference type="GO" id="GO:0019905">
    <property type="term" value="F:syntaxin binding"/>
    <property type="evidence" value="ECO:0007669"/>
    <property type="project" value="TreeGrafter"/>
</dbReference>
<feature type="region of interest" description="Disordered" evidence="16">
    <location>
        <begin position="603"/>
        <end position="624"/>
    </location>
</feature>
<dbReference type="Proteomes" id="UP000694395">
    <property type="component" value="Chromosome 22"/>
</dbReference>
<dbReference type="GO" id="GO:0006893">
    <property type="term" value="P:Golgi to plasma membrane transport"/>
    <property type="evidence" value="ECO:0007669"/>
    <property type="project" value="TreeGrafter"/>
</dbReference>
<dbReference type="SUPFAM" id="SSF50978">
    <property type="entry name" value="WD40 repeat-like"/>
    <property type="match status" value="1"/>
</dbReference>
<dbReference type="GO" id="GO:0031201">
    <property type="term" value="C:SNARE complex"/>
    <property type="evidence" value="ECO:0007669"/>
    <property type="project" value="TreeGrafter"/>
</dbReference>
<evidence type="ECO:0000256" key="6">
    <source>
        <dbReference type="ARBA" id="ARBA00022483"/>
    </source>
</evidence>
<evidence type="ECO:0000256" key="15">
    <source>
        <dbReference type="PROSITE-ProRule" id="PRU00290"/>
    </source>
</evidence>
<dbReference type="GO" id="GO:0045159">
    <property type="term" value="F:myosin II binding"/>
    <property type="evidence" value="ECO:0007669"/>
    <property type="project" value="TreeGrafter"/>
</dbReference>
<evidence type="ECO:0000259" key="17">
    <source>
        <dbReference type="PROSITE" id="PS50892"/>
    </source>
</evidence>
<keyword evidence="9" id="KW-0677">Repeat</keyword>
<dbReference type="InterPro" id="IPR000664">
    <property type="entry name" value="Lethal2_giant"/>
</dbReference>
<evidence type="ECO:0000313" key="18">
    <source>
        <dbReference type="Ensembl" id="ENSOMYP00000106847.2"/>
    </source>
</evidence>
<comment type="similarity">
    <text evidence="3">Belongs to the WD repeat L(2)GL family.</text>
</comment>
<evidence type="ECO:0000256" key="13">
    <source>
        <dbReference type="ARBA" id="ARBA00067543"/>
    </source>
</evidence>
<dbReference type="InterPro" id="IPR013577">
    <property type="entry name" value="LLGL2"/>
</dbReference>
<dbReference type="Pfam" id="PF00400">
    <property type="entry name" value="WD40"/>
    <property type="match status" value="1"/>
</dbReference>
<dbReference type="Gene3D" id="2.130.10.10">
    <property type="entry name" value="YVTN repeat-like/Quinoprotein amine dehydrogenase"/>
    <property type="match status" value="2"/>
</dbReference>
<organism evidence="18 19">
    <name type="scientific">Oncorhynchus mykiss</name>
    <name type="common">Rainbow trout</name>
    <name type="synonym">Salmo gairdneri</name>
    <dbReference type="NCBI Taxonomy" id="8022"/>
    <lineage>
        <taxon>Eukaryota</taxon>
        <taxon>Metazoa</taxon>
        <taxon>Chordata</taxon>
        <taxon>Craniata</taxon>
        <taxon>Vertebrata</taxon>
        <taxon>Euteleostomi</taxon>
        <taxon>Actinopterygii</taxon>
        <taxon>Neopterygii</taxon>
        <taxon>Teleostei</taxon>
        <taxon>Protacanthopterygii</taxon>
        <taxon>Salmoniformes</taxon>
        <taxon>Salmonidae</taxon>
        <taxon>Salmoninae</taxon>
        <taxon>Oncorhynchus</taxon>
    </lineage>
</organism>
<keyword evidence="5" id="KW-1003">Cell membrane</keyword>
<comment type="subcellular location">
    <subcellularLocation>
        <location evidence="1">Cell membrane</location>
        <topology evidence="1">Peripheral membrane protein</topology>
    </subcellularLocation>
    <subcellularLocation>
        <location evidence="2">Cytoplasm</location>
    </subcellularLocation>
</comment>
<dbReference type="Gene3D" id="1.20.5.110">
    <property type="match status" value="1"/>
</dbReference>
<sequence length="1029" mass="114548">RPSAEYFSTMDSSSTVRHGFPYQPTCLAFDPVQKILAIGSRTGGIRILGRPGVDCYSQHESGAAVLQLQFLINEGALVTACADDTLHLWNLRQRRPAILHSLKFNRERITFCHLPFQSKWLYVGTERVESSNIHKFSIVNDNLMMTTTLLIGFESGTVVQWDLRAKKVDFRIYYDEAIHSVSWHHEGKQFMCSHSDGSLTMWNLRNTARPIQITYPHGKILKDGRKESCKPILKVEYKTSRNSSEPYVIFSGGLSYDKSGGRRPTLTIMHGKAITVLEMDHPIVEFLVLCDTPYSNEVQDPYAVVVLLEKDFIVVDLTQSNFPIFENPYPMDIHESPVTCTAYFAECPPDIIPILYSIGAKQKKTGYSHKEWPVSGGTWTLVSGFHAVGWRLFIFLIKMLYKLKTSKVFEKPKAGEGRAGELVEEDPYAVQMVSWCPHSRLFCVVGISAHVILYRFSKHDANTQIVSLEVRLQFDSEDVISPSELPSLLTISFNSLSISTSPVLPSTLPLSLHPLPPRPALYVRVKSRPVRMPPGYQAEMVVQLQWVDGEPPQQITSLDINSAYGLLAFGNCNGLTVVDFLQKTILMCMGTLDLYGAADPYQRLTRSPRKNRQSTSGRGTPTHTYKLILKGPGRKLSLPTDLKTDLGTVGEKNSFSRSRSSSVSSIDRDTKESVTTLQFGESYGRKGDALPTACLWVGTSLGVVLLLPISIPTEEEERMEEPITMGPSGTVLMLKGSVLRFAFLDCGGALIQSPYEVWRDPNGPEDPDRPRRRKLINFSPSSSQEACGDGHLAVVCSEKQAKVILMPTQAVLFTHNITESSFLLRADVVSVCNSVCLACFCANGHIMTLSLPSLRPLMDINYLPLTDLRIARTFVFTNGGQALYLSSPTEIQRLTYSQEMTDNLQDMLGELFTPIETPEAQNKGFLKGFFGGNAQTFDREELFGEAAAGKASRSLAQHIPGPMGLENMKAAAGGVVGDLARARIALDQRGERLGELEERTALMMNSAETFSTHAHQVMLKHKDKKWYQL</sequence>
<dbReference type="InterPro" id="IPR015943">
    <property type="entry name" value="WD40/YVTN_repeat-like_dom_sf"/>
</dbReference>
<dbReference type="GO" id="GO:0005096">
    <property type="term" value="F:GTPase activator activity"/>
    <property type="evidence" value="ECO:0007669"/>
    <property type="project" value="TreeGrafter"/>
</dbReference>
<dbReference type="Pfam" id="PF08366">
    <property type="entry name" value="LLGL"/>
    <property type="match status" value="1"/>
</dbReference>
<keyword evidence="19" id="KW-1185">Reference proteome</keyword>
<protein>
    <recommendedName>
        <fullName evidence="13">Syntaxin-binding protein 5-like</fullName>
    </recommendedName>
</protein>
<evidence type="ECO:0000256" key="10">
    <source>
        <dbReference type="ARBA" id="ARBA00022927"/>
    </source>
</evidence>
<reference evidence="18" key="2">
    <citation type="submission" date="2025-08" db="UniProtKB">
        <authorList>
            <consortium name="Ensembl"/>
        </authorList>
    </citation>
    <scope>IDENTIFICATION</scope>
</reference>
<keyword evidence="12" id="KW-0472">Membrane</keyword>
<dbReference type="InterPro" id="IPR036322">
    <property type="entry name" value="WD40_repeat_dom_sf"/>
</dbReference>
<evidence type="ECO:0000256" key="3">
    <source>
        <dbReference type="ARBA" id="ARBA00008070"/>
    </source>
</evidence>
<reference evidence="18" key="1">
    <citation type="submission" date="2020-07" db="EMBL/GenBank/DDBJ databases">
        <title>A long reads based de novo assembly of the rainbow trout Arlee double haploid line genome.</title>
        <authorList>
            <person name="Gao G."/>
            <person name="Palti Y."/>
        </authorList>
    </citation>
    <scope>NUCLEOTIDE SEQUENCE [LARGE SCALE GENOMIC DNA]</scope>
</reference>
<evidence type="ECO:0000256" key="2">
    <source>
        <dbReference type="ARBA" id="ARBA00004496"/>
    </source>
</evidence>
<dbReference type="Ensembl" id="ENSOMYT00000115765.2">
    <property type="protein sequence ID" value="ENSOMYP00000106847.2"/>
    <property type="gene ID" value="ENSOMYG00000047791.2"/>
</dbReference>
<dbReference type="PROSITE" id="PS50082">
    <property type="entry name" value="WD_REPEATS_2"/>
    <property type="match status" value="1"/>
</dbReference>